<dbReference type="InterPro" id="IPR000477">
    <property type="entry name" value="RT_dom"/>
</dbReference>
<feature type="compositionally biased region" description="Basic and acidic residues" evidence="5">
    <location>
        <begin position="333"/>
        <end position="347"/>
    </location>
</feature>
<feature type="domain" description="Reverse transcriptase" evidence="7">
    <location>
        <begin position="766"/>
        <end position="945"/>
    </location>
</feature>
<dbReference type="Pfam" id="PF17921">
    <property type="entry name" value="Integrase_H2C2"/>
    <property type="match status" value="1"/>
</dbReference>
<dbReference type="InterPro" id="IPR050951">
    <property type="entry name" value="Retrovirus_Pol_polyprotein"/>
</dbReference>
<dbReference type="Pfam" id="PF14893">
    <property type="entry name" value="PNMA"/>
    <property type="match status" value="1"/>
</dbReference>
<dbReference type="OrthoDB" id="8945208at2759"/>
<evidence type="ECO:0008006" key="11">
    <source>
        <dbReference type="Google" id="ProtNLM"/>
    </source>
</evidence>
<dbReference type="PROSITE" id="PS50878">
    <property type="entry name" value="RT_POL"/>
    <property type="match status" value="1"/>
</dbReference>
<name>A0A9Q1H0F2_HOLLE</name>
<dbReference type="InterPro" id="IPR043502">
    <property type="entry name" value="DNA/RNA_pol_sf"/>
</dbReference>
<protein>
    <recommendedName>
        <fullName evidence="11">Reverse transcriptase</fullName>
    </recommendedName>
</protein>
<keyword evidence="4" id="KW-0479">Metal-binding</keyword>
<dbReference type="FunFam" id="3.30.70.270:FF:000020">
    <property type="entry name" value="Transposon Tf2-6 polyprotein-like Protein"/>
    <property type="match status" value="1"/>
</dbReference>
<feature type="region of interest" description="Disordered" evidence="5">
    <location>
        <begin position="324"/>
        <end position="357"/>
    </location>
</feature>
<dbReference type="Pfam" id="PF00665">
    <property type="entry name" value="rve"/>
    <property type="match status" value="1"/>
</dbReference>
<organism evidence="9 10">
    <name type="scientific">Holothuria leucospilota</name>
    <name type="common">Black long sea cucumber</name>
    <name type="synonym">Mertensiothuria leucospilota</name>
    <dbReference type="NCBI Taxonomy" id="206669"/>
    <lineage>
        <taxon>Eukaryota</taxon>
        <taxon>Metazoa</taxon>
        <taxon>Echinodermata</taxon>
        <taxon>Eleutherozoa</taxon>
        <taxon>Echinozoa</taxon>
        <taxon>Holothuroidea</taxon>
        <taxon>Aspidochirotacea</taxon>
        <taxon>Aspidochirotida</taxon>
        <taxon>Holothuriidae</taxon>
        <taxon>Holothuria</taxon>
    </lineage>
</organism>
<dbReference type="GO" id="GO:0004190">
    <property type="term" value="F:aspartic-type endopeptidase activity"/>
    <property type="evidence" value="ECO:0007669"/>
    <property type="project" value="UniProtKB-KW"/>
</dbReference>
<dbReference type="InterPro" id="IPR043128">
    <property type="entry name" value="Rev_trsase/Diguanyl_cyclase"/>
</dbReference>
<dbReference type="InterPro" id="IPR041588">
    <property type="entry name" value="Integrase_H2C2"/>
</dbReference>
<feature type="region of interest" description="Disordered" evidence="5">
    <location>
        <begin position="1693"/>
        <end position="1732"/>
    </location>
</feature>
<sequence length="1991" mass="225379">MNSDTDYKQVGIDWCRKEDVGLANAILLVGQPISVPIPDLLRAIVKALPKGLKSIARKNITISGSAKLLVLCEHAESHVVDGMGEFVAIRIGERMAQFEIISLTEGHEDTVERLSVADLGDEMQRLKTKDTAADSHYHCSNRNYRKPRYFSGRLPAAKDEDEWETWIDQVEAQVEEWDEVPDKEIRRRIRESLRSPALDIIGDLKKEDPAAPSSRYLAALEMAFGSTDSGEELLMRFYSSEQKEGEKASEFVARLQQLLRKIVRKGEMRGERVNAFRMKQFQRGVLYNDNLLTQLKMSDLGESPNYVCLLNKVRKIEEEQTLKKGKRSVGSLSKKEKEVTASSRKAEASSTGNESRSDLLERLARLEAKMEQTPTLSQPVGLNWTPRAQRYPNFCFGCGKPGHLQRDCSEMADPKTVNKKLIEFIMAKPENSQGLLTRSNQKSSTPGNQLHGSQVTLLCESFFKKLDKELYPLDDLVLWHGGGGNMEYLGWTYIRLILPETFTGVGTSCEALVVVVPDGRESETVPCLVGTNTEVFRRLLQKVNEMDGSQPHTASPACRKIYSDIQTEASGNIGHVKVRSRNVTIPANESRKFSSIVRNRTNHMMRVLVESLKLPNQLECVPFVLTLPAHSNTRVQMNIYNAGDTSITLPRNKLLASVSTHVWCQRLQGACSTKSRPGSSNINRVSEEFASLPFKWGPVPEEWKSRLLLRMYEREHVFSKHEWDIGVTNLAEHRIEMTDETPFRERSRRISPGDLKDLREHLQKLEEQGIIRESRSRFASPIVIVRKKTGDIRLCVDYRTLNSRTLPDQYTVPIIQEAIDCLNGCKWFTVIDLKSGFYQIPVREQDKEKTAFVCPAGFFEFERMPQGIKGAPATFQRMMESCMAGIHQVESLVYMDDLIIFARTLEEMETRMVKVLDRLTEYGLKVSPEKCQICCTAVKYLGHVVSEKGVQTDPDKIEALKSWPRPTTLQQLRRFLGFCSYYRRFVKNFSVITQPLYLLTTDGMTKGNSKRRGRSVSITDNWTDQCEKAFDDLKEKLSSAPVLIYADLSLPFVVTTDASRQGIGAVLYQKKDGQLHPVAYGSRSLSKSERNYPAHKLEFLCLKWAVCNKFKDCLYHAKNTLVYTDNNPLTYIFTSAKLDAVGQRWLADLTNYDLSIQYRSGKTNVESDALSRRPYDDVDYQDSVDSDKLMNLCNNTKERTDGENPIPISVVSAALNVCKVGVTRGSVGNNLQLEDPWVLSLSTSAGAIPDSYSEGVDMPSYNHDWKTLQEQDPDIAQMRAWVSQGNRPSSITDLTRDLKLMMRDFSKFCLVDDVLLRKSWDSKKEVDKYQLVLPERYRRDIFVELHDKCGHMGQERTVAAVQMRFYWPGMTSQICEWIRHCSRCVARKTLPSVAAPMGNIKTTAPMELVCIDFLSLEPDRSGANSILVITDHYTRYAQAYATRNQTAFTVAKILWDNYFKHYGLPQKLHSDRGANFESKLIAELTKMLGVRKTHTTPYHPQGDPQPERFNRTLLDMLGTLEQDEKPNWSKHLSAMVHAYNSTINSATGYSPYYLLFGREARLAVDSKYGVSPDRYSHREHYKYVSDLKSSLQKAYQLAEDKSGKKAIYNKNLYDSKVRANKLDVGDHVLVRNLALKGKSKLQDRWLSEVYIVEECRSDIPVYRVRPKDGTGKCRTLHRNHLLPVGYLISQADDQSSQKKLEKMSKGKRAAKIPESTVLQSDTSSESEDSEDEIEVLNMPCCGREITQDIGHQGLNPEAEVFQPSHLSTVKEQDTCIGSLEQLPSRLQEDSTLKLTENVKGDLDGCETVDMTENVREGSDVSECGSPAEYVRESDNMSRIDDSSKGQTPLPVDSNEQNMSEVVGYETSEVTEQTIGLPNEPVLESEGCDTVECEALEMQSADSEGSPLEPNRKNGECDQSRNSESRNDGDDTKTYHEEPIIDNSRDAEVDDAVEAKPRRERRPPARLVYDKLGTPGYALKMLTQNALGCLLH</sequence>
<dbReference type="PROSITE" id="PS50158">
    <property type="entry name" value="ZF_CCHC"/>
    <property type="match status" value="1"/>
</dbReference>
<feature type="region of interest" description="Disordered" evidence="5">
    <location>
        <begin position="1816"/>
        <end position="1857"/>
    </location>
</feature>
<evidence type="ECO:0000256" key="3">
    <source>
        <dbReference type="ARBA" id="ARBA00023125"/>
    </source>
</evidence>
<comment type="caution">
    <text evidence="9">The sequence shown here is derived from an EMBL/GenBank/DDBJ whole genome shotgun (WGS) entry which is preliminary data.</text>
</comment>
<dbReference type="PANTHER" id="PTHR37984">
    <property type="entry name" value="PROTEIN CBG26694"/>
    <property type="match status" value="1"/>
</dbReference>
<dbReference type="GO" id="GO:0003677">
    <property type="term" value="F:DNA binding"/>
    <property type="evidence" value="ECO:0007669"/>
    <property type="project" value="UniProtKB-KW"/>
</dbReference>
<dbReference type="CDD" id="cd09274">
    <property type="entry name" value="RNase_HI_RT_Ty3"/>
    <property type="match status" value="1"/>
</dbReference>
<gene>
    <name evidence="9" type="ORF">HOLleu_31065</name>
</gene>
<dbReference type="InterPro" id="IPR001584">
    <property type="entry name" value="Integrase_cat-core"/>
</dbReference>
<dbReference type="Gene3D" id="1.10.340.70">
    <property type="match status" value="1"/>
</dbReference>
<evidence type="ECO:0000256" key="5">
    <source>
        <dbReference type="SAM" id="MobiDB-lite"/>
    </source>
</evidence>
<dbReference type="InterPro" id="IPR001878">
    <property type="entry name" value="Znf_CCHC"/>
</dbReference>
<evidence type="ECO:0000259" key="8">
    <source>
        <dbReference type="PROSITE" id="PS50994"/>
    </source>
</evidence>
<dbReference type="FunFam" id="3.10.20.370:FF:000001">
    <property type="entry name" value="Retrovirus-related Pol polyprotein from transposon 17.6-like protein"/>
    <property type="match status" value="1"/>
</dbReference>
<evidence type="ECO:0000259" key="6">
    <source>
        <dbReference type="PROSITE" id="PS50158"/>
    </source>
</evidence>
<dbReference type="Gene3D" id="3.30.70.270">
    <property type="match status" value="2"/>
</dbReference>
<reference evidence="9" key="1">
    <citation type="submission" date="2021-10" db="EMBL/GenBank/DDBJ databases">
        <title>Tropical sea cucumber genome reveals ecological adaptation and Cuvierian tubules defense mechanism.</title>
        <authorList>
            <person name="Chen T."/>
        </authorList>
    </citation>
    <scope>NUCLEOTIDE SEQUENCE</scope>
    <source>
        <strain evidence="9">Nanhai2018</strain>
        <tissue evidence="9">Muscle</tissue>
    </source>
</reference>
<dbReference type="Pfam" id="PF00078">
    <property type="entry name" value="RVT_1"/>
    <property type="match status" value="1"/>
</dbReference>
<proteinExistence type="predicted"/>
<feature type="compositionally biased region" description="Basic and acidic residues" evidence="5">
    <location>
        <begin position="1829"/>
        <end position="1843"/>
    </location>
</feature>
<dbReference type="SUPFAM" id="SSF56672">
    <property type="entry name" value="DNA/RNA polymerases"/>
    <property type="match status" value="1"/>
</dbReference>
<feature type="domain" description="Integrase catalytic" evidence="8">
    <location>
        <begin position="1401"/>
        <end position="1559"/>
    </location>
</feature>
<dbReference type="FunFam" id="1.10.340.70:FF:000001">
    <property type="entry name" value="Retrovirus-related Pol polyprotein from transposon gypsy-like Protein"/>
    <property type="match status" value="1"/>
</dbReference>
<dbReference type="SUPFAM" id="SSF53098">
    <property type="entry name" value="Ribonuclease H-like"/>
    <property type="match status" value="1"/>
</dbReference>
<dbReference type="GO" id="GO:0015074">
    <property type="term" value="P:DNA integration"/>
    <property type="evidence" value="ECO:0007669"/>
    <property type="project" value="InterPro"/>
</dbReference>
<dbReference type="Proteomes" id="UP001152320">
    <property type="component" value="Chromosome 15"/>
</dbReference>
<keyword evidence="4" id="KW-0863">Zinc-finger</keyword>
<dbReference type="InterPro" id="IPR012337">
    <property type="entry name" value="RNaseH-like_sf"/>
</dbReference>
<evidence type="ECO:0000313" key="10">
    <source>
        <dbReference type="Proteomes" id="UP001152320"/>
    </source>
</evidence>
<keyword evidence="4" id="KW-0862">Zinc</keyword>
<dbReference type="PROSITE" id="PS50994">
    <property type="entry name" value="INTEGRASE"/>
    <property type="match status" value="1"/>
</dbReference>
<evidence type="ECO:0000259" key="7">
    <source>
        <dbReference type="PROSITE" id="PS50878"/>
    </source>
</evidence>
<feature type="region of interest" description="Disordered" evidence="5">
    <location>
        <begin position="1897"/>
        <end position="1965"/>
    </location>
</feature>
<dbReference type="FunFam" id="3.30.420.10:FF:000269">
    <property type="entry name" value="Uncharacterized protein"/>
    <property type="match status" value="1"/>
</dbReference>
<evidence type="ECO:0000256" key="2">
    <source>
        <dbReference type="ARBA" id="ARBA00022750"/>
    </source>
</evidence>
<accession>A0A9Q1H0F2</accession>
<dbReference type="SMART" id="SM00343">
    <property type="entry name" value="ZnF_C2HC"/>
    <property type="match status" value="1"/>
</dbReference>
<dbReference type="InterPro" id="IPR041577">
    <property type="entry name" value="RT_RNaseH_2"/>
</dbReference>
<evidence type="ECO:0000313" key="9">
    <source>
        <dbReference type="EMBL" id="KAJ8028738.1"/>
    </source>
</evidence>
<keyword evidence="10" id="KW-1185">Reference proteome</keyword>
<feature type="compositionally biased region" description="Basic and acidic residues" evidence="5">
    <location>
        <begin position="1695"/>
        <end position="1704"/>
    </location>
</feature>
<evidence type="ECO:0000256" key="1">
    <source>
        <dbReference type="ARBA" id="ARBA00022670"/>
    </source>
</evidence>
<dbReference type="Gene3D" id="3.30.420.10">
    <property type="entry name" value="Ribonuclease H-like superfamily/Ribonuclease H"/>
    <property type="match status" value="1"/>
</dbReference>
<feature type="compositionally biased region" description="Basic and acidic residues" evidence="5">
    <location>
        <begin position="1909"/>
        <end position="1956"/>
    </location>
</feature>
<dbReference type="FunFam" id="3.10.10.10:FF:000004">
    <property type="entry name" value="Uncharacterized protein"/>
    <property type="match status" value="1"/>
</dbReference>
<dbReference type="Gene3D" id="3.10.10.10">
    <property type="entry name" value="HIV Type 1 Reverse Transcriptase, subunit A, domain 1"/>
    <property type="match status" value="1"/>
</dbReference>
<dbReference type="SUPFAM" id="SSF57756">
    <property type="entry name" value="Retrovirus zinc finger-like domains"/>
    <property type="match status" value="1"/>
</dbReference>
<keyword evidence="2" id="KW-0378">Hydrolase</keyword>
<dbReference type="InterPro" id="IPR036875">
    <property type="entry name" value="Znf_CCHC_sf"/>
</dbReference>
<dbReference type="EMBL" id="JAIZAY010000015">
    <property type="protein sequence ID" value="KAJ8028738.1"/>
    <property type="molecule type" value="Genomic_DNA"/>
</dbReference>
<dbReference type="PANTHER" id="PTHR37984:SF15">
    <property type="entry name" value="INTEGRASE CATALYTIC DOMAIN-CONTAINING PROTEIN"/>
    <property type="match status" value="1"/>
</dbReference>
<dbReference type="InterPro" id="IPR036397">
    <property type="entry name" value="RNaseH_sf"/>
</dbReference>
<keyword evidence="1" id="KW-0645">Protease</keyword>
<dbReference type="GO" id="GO:0008270">
    <property type="term" value="F:zinc ion binding"/>
    <property type="evidence" value="ECO:0007669"/>
    <property type="project" value="UniProtKB-KW"/>
</dbReference>
<dbReference type="Gene3D" id="4.10.60.10">
    <property type="entry name" value="Zinc finger, CCHC-type"/>
    <property type="match status" value="1"/>
</dbReference>
<keyword evidence="2" id="KW-0064">Aspartyl protease</keyword>
<evidence type="ECO:0000256" key="4">
    <source>
        <dbReference type="PROSITE-ProRule" id="PRU00047"/>
    </source>
</evidence>
<feature type="domain" description="CCHC-type" evidence="6">
    <location>
        <begin position="395"/>
        <end position="410"/>
    </location>
</feature>
<dbReference type="Pfam" id="PF17919">
    <property type="entry name" value="RT_RNaseH_2"/>
    <property type="match status" value="1"/>
</dbReference>
<keyword evidence="3" id="KW-0238">DNA-binding</keyword>
<dbReference type="CDD" id="cd01647">
    <property type="entry name" value="RT_LTR"/>
    <property type="match status" value="1"/>
</dbReference>
<dbReference type="InterPro" id="IPR048270">
    <property type="entry name" value="PNMA_C"/>
</dbReference>
<dbReference type="GO" id="GO:0006508">
    <property type="term" value="P:proteolysis"/>
    <property type="evidence" value="ECO:0007669"/>
    <property type="project" value="UniProtKB-KW"/>
</dbReference>